<dbReference type="PROSITE" id="PS51186">
    <property type="entry name" value="GNAT"/>
    <property type="match status" value="1"/>
</dbReference>
<dbReference type="EMBL" id="VKDB01000001">
    <property type="protein sequence ID" value="TSA88120.1"/>
    <property type="molecule type" value="Genomic_DNA"/>
</dbReference>
<dbReference type="Pfam" id="PF13302">
    <property type="entry name" value="Acetyltransf_3"/>
    <property type="match status" value="1"/>
</dbReference>
<dbReference type="AlphaFoldDB" id="A0A553V6L4"/>
<dbReference type="PANTHER" id="PTHR43610">
    <property type="entry name" value="BLL6696 PROTEIN"/>
    <property type="match status" value="1"/>
</dbReference>
<accession>A0A553V6L4</accession>
<gene>
    <name evidence="2" type="ORF">FNU79_02535</name>
</gene>
<comment type="caution">
    <text evidence="2">The sequence shown here is derived from an EMBL/GenBank/DDBJ whole genome shotgun (WGS) entry which is preliminary data.</text>
</comment>
<name>A0A553V6L4_9DEIO</name>
<evidence type="ECO:0000313" key="3">
    <source>
        <dbReference type="Proteomes" id="UP000316092"/>
    </source>
</evidence>
<reference evidence="2 3" key="1">
    <citation type="submission" date="2019-07" db="EMBL/GenBank/DDBJ databases">
        <title>Deinococcus detaillus sp. nov., isolated from humus soil in Antarctica.</title>
        <authorList>
            <person name="Zhang K."/>
        </authorList>
    </citation>
    <scope>NUCLEOTIDE SEQUENCE [LARGE SCALE GENOMIC DNA]</scope>
    <source>
        <strain evidence="2 3">H1</strain>
    </source>
</reference>
<feature type="domain" description="N-acetyltransferase" evidence="1">
    <location>
        <begin position="12"/>
        <end position="169"/>
    </location>
</feature>
<proteinExistence type="predicted"/>
<dbReference type="InterPro" id="IPR016181">
    <property type="entry name" value="Acyl_CoA_acyltransferase"/>
</dbReference>
<sequence length="183" mass="20768">MRHDLTLSDGFYTLRPLQDSDVEPLMQLAAQAPHEYAQMGTSPVLRAYFTAALEAPDQMPFVSLVGGEYAGSTRYMEMHPEHKRLEIGSTWLAPAYLRSGANRALKLLQLTHAFEVMQMRRVEIKTDAVNVRSQTAIAALGAVREGVMRKHMVRTDGSERDTVMFSVTDTEWPEMKARLERRR</sequence>
<evidence type="ECO:0000313" key="2">
    <source>
        <dbReference type="EMBL" id="TSA88120.1"/>
    </source>
</evidence>
<dbReference type="InterPro" id="IPR000182">
    <property type="entry name" value="GNAT_dom"/>
</dbReference>
<dbReference type="Proteomes" id="UP000316092">
    <property type="component" value="Unassembled WGS sequence"/>
</dbReference>
<dbReference type="GO" id="GO:0016747">
    <property type="term" value="F:acyltransferase activity, transferring groups other than amino-acyl groups"/>
    <property type="evidence" value="ECO:0007669"/>
    <property type="project" value="InterPro"/>
</dbReference>
<organism evidence="2 3">
    <name type="scientific">Deinococcus detaillensis</name>
    <dbReference type="NCBI Taxonomy" id="2592048"/>
    <lineage>
        <taxon>Bacteria</taxon>
        <taxon>Thermotogati</taxon>
        <taxon>Deinococcota</taxon>
        <taxon>Deinococci</taxon>
        <taxon>Deinococcales</taxon>
        <taxon>Deinococcaceae</taxon>
        <taxon>Deinococcus</taxon>
    </lineage>
</organism>
<keyword evidence="3" id="KW-1185">Reference proteome</keyword>
<dbReference type="SUPFAM" id="SSF55729">
    <property type="entry name" value="Acyl-CoA N-acyltransferases (Nat)"/>
    <property type="match status" value="1"/>
</dbReference>
<dbReference type="OrthoDB" id="9795199at2"/>
<dbReference type="RefSeq" id="WP_143719283.1">
    <property type="nucleotide sequence ID" value="NZ_VKDB01000001.1"/>
</dbReference>
<dbReference type="PANTHER" id="PTHR43610:SF1">
    <property type="entry name" value="N-ACETYLTRANSFERASE DOMAIN-CONTAINING PROTEIN"/>
    <property type="match status" value="1"/>
</dbReference>
<dbReference type="Gene3D" id="3.40.630.30">
    <property type="match status" value="1"/>
</dbReference>
<protein>
    <submittedName>
        <fullName evidence="2">GNAT family N-acetyltransferase</fullName>
    </submittedName>
</protein>
<keyword evidence="2" id="KW-0808">Transferase</keyword>
<evidence type="ECO:0000259" key="1">
    <source>
        <dbReference type="PROSITE" id="PS51186"/>
    </source>
</evidence>